<dbReference type="Pfam" id="PF00873">
    <property type="entry name" value="ACR_tran"/>
    <property type="match status" value="1"/>
</dbReference>
<dbReference type="Gene3D" id="3.30.70.1440">
    <property type="entry name" value="Multidrug efflux transporter AcrB pore domain"/>
    <property type="match status" value="1"/>
</dbReference>
<dbReference type="SUPFAM" id="SSF82693">
    <property type="entry name" value="Multidrug efflux transporter AcrB pore domain, PN1, PN2, PC1 and PC2 subdomains"/>
    <property type="match status" value="3"/>
</dbReference>
<proteinExistence type="predicted"/>
<keyword evidence="2" id="KW-1185">Reference proteome</keyword>
<dbReference type="KEGG" id="mgot:MgSA37_00744"/>
<dbReference type="EMBL" id="AP017313">
    <property type="protein sequence ID" value="BAU52582.1"/>
    <property type="molecule type" value="Genomic_DNA"/>
</dbReference>
<gene>
    <name evidence="1" type="primary">czcA_2</name>
    <name evidence="1" type="ORF">MgSA37_00744</name>
</gene>
<sequence>MIIPEKIKDTFISHRKPISLVLAIIIMGGLFAYSKLQTSLFPEITFPKIKIIADEGLQPVNKMMVTVTKPLEDAIKQTPGLQMVRSTTSRGSCEISAYMSWDVDIDQSLTKLQANINQIKNDLPADVNITTAKMNPSILPVSGYTLESHSRSAIELRQLATYTVKPFLSQVDGISEIRVIGGKAKEYWLTLNKQKMSSLGLTPDIINTTLSTTNFVKSEGYLADYKMLYLTVTDATINAKDQLENLVISNNRKRVVRLKDFADIAIQESIEYTRINANGQDGVLIAVIKQPDANLVSLSSDMDDKVAQLQKILPHDVSIKPYYEQADFVKDSIKSVSDSLWIGLLLAIIVAIIFLRSIKASAVILITIPITLCLSLMVIYGIGYTFNIMTLGAIAAALGLIIDDAIVVVEQIHRTHEEHPKEHPLKLVKTAIDYLFPAMIGSSISTIVIFIPFLLMTGVAGAYFKVLTNTMIITLVCSFFVTWIGLPVVYILLSRHKKDYAGEVKEVAHEVKKQQWVKWFILRPYVSLIIIAAAIATIVIIPKMLETGFLPEMDEGSIVLDYSSPPGTSLDETDRMLRQIEKIIIKQPEVEAYSRRTGTEMGFFITEPNRGDYLIQLKKKRDKTTEEVISELREKIAGNQPALRIDFGQVITDMLGDLMTSIQPIEIKIFGDNPQKLQSLSKQVAEVVRNVKGTADVFDGITIAGPSVSIDPYYSKLAQYNITPASLQFQVQTALEGNVIGNILENEQLNPIRMVYPGNRGLNVAGIENQTVFVPSGKLVPLSELASVQLKPGDAEINRENLQSMGVVSARLEGSDLGSVIPAIQKSIKQKIGLPQGYHVEYGGDYAQQQQSFKELLIILITSSLLVFCVILFLFKQFRIAFLILIVAVLGISGSFLALFVTHTPLNVGSYTGLIMIVGIIGENAIFTFLQFKQRALENLAKKVENSIDEAVTYSISTRLRPKLMTALGAIIALMPLALGIGAGAQLHQPLAIAVIGGFVVALPMLLIVLPSLMRIFYKEGHFPENSKAEVNTNAHE</sequence>
<dbReference type="Gene3D" id="3.30.70.1430">
    <property type="entry name" value="Multidrug efflux transporter AcrB pore domain"/>
    <property type="match status" value="2"/>
</dbReference>
<dbReference type="InterPro" id="IPR027463">
    <property type="entry name" value="AcrB_DN_DC_subdom"/>
</dbReference>
<dbReference type="PRINTS" id="PR00702">
    <property type="entry name" value="ACRIFLAVINRP"/>
</dbReference>
<dbReference type="RefSeq" id="WP_221199447.1">
    <property type="nucleotide sequence ID" value="NZ_AP017313.1"/>
</dbReference>
<dbReference type="GO" id="GO:0042910">
    <property type="term" value="F:xenobiotic transmembrane transporter activity"/>
    <property type="evidence" value="ECO:0007669"/>
    <property type="project" value="TreeGrafter"/>
</dbReference>
<reference evidence="1 2" key="1">
    <citation type="submission" date="2015-12" db="EMBL/GenBank/DDBJ databases">
        <title>Genome sequence of Mucilaginibacter gotjawali.</title>
        <authorList>
            <person name="Lee J.S."/>
            <person name="Lee K.C."/>
            <person name="Kim K.K."/>
            <person name="Lee B.W."/>
        </authorList>
    </citation>
    <scope>NUCLEOTIDE SEQUENCE [LARGE SCALE GENOMIC DNA]</scope>
    <source>
        <strain evidence="1 2">SA3-7</strain>
    </source>
</reference>
<dbReference type="AlphaFoldDB" id="A0A125T282"/>
<dbReference type="SUPFAM" id="SSF82866">
    <property type="entry name" value="Multidrug efflux transporter AcrB transmembrane domain"/>
    <property type="match status" value="2"/>
</dbReference>
<dbReference type="SUPFAM" id="SSF82714">
    <property type="entry name" value="Multidrug efflux transporter AcrB TolC docking domain, DN and DC subdomains"/>
    <property type="match status" value="2"/>
</dbReference>
<dbReference type="InterPro" id="IPR001036">
    <property type="entry name" value="Acrflvin-R"/>
</dbReference>
<dbReference type="GO" id="GO:0005886">
    <property type="term" value="C:plasma membrane"/>
    <property type="evidence" value="ECO:0007669"/>
    <property type="project" value="TreeGrafter"/>
</dbReference>
<evidence type="ECO:0000313" key="1">
    <source>
        <dbReference type="EMBL" id="BAU52582.1"/>
    </source>
</evidence>
<organism evidence="1 2">
    <name type="scientific">Mucilaginibacter gotjawali</name>
    <dbReference type="NCBI Taxonomy" id="1550579"/>
    <lineage>
        <taxon>Bacteria</taxon>
        <taxon>Pseudomonadati</taxon>
        <taxon>Bacteroidota</taxon>
        <taxon>Sphingobacteriia</taxon>
        <taxon>Sphingobacteriales</taxon>
        <taxon>Sphingobacteriaceae</taxon>
        <taxon>Mucilaginibacter</taxon>
    </lineage>
</organism>
<accession>A0A125T282</accession>
<dbReference type="Gene3D" id="1.20.1640.10">
    <property type="entry name" value="Multidrug efflux transporter AcrB transmembrane domain"/>
    <property type="match status" value="2"/>
</dbReference>
<dbReference type="PANTHER" id="PTHR32063:SF24">
    <property type="entry name" value="CATION EFFLUX SYSTEM (ACRB_ACRD_ACRF FAMILY)"/>
    <property type="match status" value="1"/>
</dbReference>
<protein>
    <submittedName>
        <fullName evidence="1">Cobalt-zinc-cadmium resistance protein CzcA</fullName>
    </submittedName>
</protein>
<evidence type="ECO:0000313" key="2">
    <source>
        <dbReference type="Proteomes" id="UP000218263"/>
    </source>
</evidence>
<dbReference type="Gene3D" id="3.30.70.1320">
    <property type="entry name" value="Multidrug efflux transporter AcrB pore domain like"/>
    <property type="match status" value="1"/>
</dbReference>
<dbReference type="Gene3D" id="3.30.2090.10">
    <property type="entry name" value="Multidrug efflux transporter AcrB TolC docking domain, DN and DC subdomains"/>
    <property type="match status" value="2"/>
</dbReference>
<name>A0A125T282_9SPHI</name>
<dbReference type="PANTHER" id="PTHR32063">
    <property type="match status" value="1"/>
</dbReference>
<dbReference type="Proteomes" id="UP000218263">
    <property type="component" value="Chromosome"/>
</dbReference>